<dbReference type="PANTHER" id="PTHR16237">
    <property type="entry name" value="ODONTOGENIC AMELOBLAST-ASSOCIATED PROTEIN"/>
    <property type="match status" value="1"/>
</dbReference>
<organism evidence="16 17">
    <name type="scientific">Myodes glareolus</name>
    <name type="common">Bank vole</name>
    <name type="synonym">Clethrionomys glareolus</name>
    <dbReference type="NCBI Taxonomy" id="447135"/>
    <lineage>
        <taxon>Eukaryota</taxon>
        <taxon>Metazoa</taxon>
        <taxon>Chordata</taxon>
        <taxon>Craniata</taxon>
        <taxon>Vertebrata</taxon>
        <taxon>Euteleostomi</taxon>
        <taxon>Mammalia</taxon>
        <taxon>Eutheria</taxon>
        <taxon>Euarchontoglires</taxon>
        <taxon>Glires</taxon>
        <taxon>Rodentia</taxon>
        <taxon>Myomorpha</taxon>
        <taxon>Muroidea</taxon>
        <taxon>Cricetidae</taxon>
        <taxon>Arvicolinae</taxon>
        <taxon>Myodes</taxon>
    </lineage>
</organism>
<comment type="caution">
    <text evidence="16">The sequence shown here is derived from an EMBL/GenBank/DDBJ whole genome shotgun (WGS) entry which is preliminary data.</text>
</comment>
<reference evidence="16 17" key="1">
    <citation type="journal article" date="2023" name="bioRxiv">
        <title>Conserved and derived expression patterns and positive selection on dental genes reveal complex evolutionary context of ever-growing rodent molars.</title>
        <authorList>
            <person name="Calamari Z.T."/>
            <person name="Song A."/>
            <person name="Cohen E."/>
            <person name="Akter M."/>
            <person name="Roy R.D."/>
            <person name="Hallikas O."/>
            <person name="Christensen M.M."/>
            <person name="Li P."/>
            <person name="Marangoni P."/>
            <person name="Jernvall J."/>
            <person name="Klein O.D."/>
        </authorList>
    </citation>
    <scope>NUCLEOTIDE SEQUENCE [LARGE SCALE GENOMIC DNA]</scope>
    <source>
        <strain evidence="16">V071</strain>
    </source>
</reference>
<dbReference type="Pfam" id="PF15424">
    <property type="entry name" value="ODAM"/>
    <property type="match status" value="1"/>
</dbReference>
<evidence type="ECO:0000256" key="7">
    <source>
        <dbReference type="ARBA" id="ARBA00017762"/>
    </source>
</evidence>
<gene>
    <name evidence="16" type="ORF">U0070_018414</name>
</gene>
<name>A0AAW0JVF7_MYOGA</name>
<feature type="non-terminal residue" evidence="16">
    <location>
        <position position="227"/>
    </location>
</feature>
<dbReference type="InterPro" id="IPR026802">
    <property type="entry name" value="Odam"/>
</dbReference>
<keyword evidence="8" id="KW-0963">Cytoplasm</keyword>
<dbReference type="GO" id="GO:0005576">
    <property type="term" value="C:extracellular region"/>
    <property type="evidence" value="ECO:0007669"/>
    <property type="project" value="UniProtKB-SubCell"/>
</dbReference>
<comment type="similarity">
    <text evidence="5">Belongs to the ODAM family.</text>
</comment>
<evidence type="ECO:0000256" key="5">
    <source>
        <dbReference type="ARBA" id="ARBA00009134"/>
    </source>
</evidence>
<evidence type="ECO:0000256" key="10">
    <source>
        <dbReference type="ARBA" id="ARBA00022591"/>
    </source>
</evidence>
<evidence type="ECO:0000256" key="14">
    <source>
        <dbReference type="ARBA" id="ARBA00030324"/>
    </source>
</evidence>
<keyword evidence="12" id="KW-0325">Glycoprotein</keyword>
<keyword evidence="9" id="KW-0964">Secreted</keyword>
<evidence type="ECO:0000256" key="4">
    <source>
        <dbReference type="ARBA" id="ARBA00004613"/>
    </source>
</evidence>
<protein>
    <recommendedName>
        <fullName evidence="7">Odontogenic ameloblast-associated protein</fullName>
    </recommendedName>
    <alternativeName>
        <fullName evidence="14">Apin</fullName>
    </alternativeName>
</protein>
<feature type="compositionally biased region" description="Polar residues" evidence="15">
    <location>
        <begin position="200"/>
        <end position="211"/>
    </location>
</feature>
<evidence type="ECO:0000256" key="8">
    <source>
        <dbReference type="ARBA" id="ARBA00022490"/>
    </source>
</evidence>
<evidence type="ECO:0000313" key="17">
    <source>
        <dbReference type="Proteomes" id="UP001488838"/>
    </source>
</evidence>
<keyword evidence="13" id="KW-0539">Nucleus</keyword>
<evidence type="ECO:0000256" key="1">
    <source>
        <dbReference type="ARBA" id="ARBA00002615"/>
    </source>
</evidence>
<dbReference type="GO" id="GO:0042475">
    <property type="term" value="P:odontogenesis of dentin-containing tooth"/>
    <property type="evidence" value="ECO:0007669"/>
    <property type="project" value="TreeGrafter"/>
</dbReference>
<dbReference type="Proteomes" id="UP001488838">
    <property type="component" value="Unassembled WGS sequence"/>
</dbReference>
<dbReference type="GO" id="GO:0031214">
    <property type="term" value="P:biomineral tissue development"/>
    <property type="evidence" value="ECO:0007669"/>
    <property type="project" value="UniProtKB-KW"/>
</dbReference>
<evidence type="ECO:0000256" key="13">
    <source>
        <dbReference type="ARBA" id="ARBA00023242"/>
    </source>
</evidence>
<proteinExistence type="inferred from homology"/>
<evidence type="ECO:0000256" key="3">
    <source>
        <dbReference type="ARBA" id="ARBA00004496"/>
    </source>
</evidence>
<dbReference type="AlphaFoldDB" id="A0AAW0JVF7"/>
<evidence type="ECO:0000256" key="11">
    <source>
        <dbReference type="ARBA" id="ARBA00022729"/>
    </source>
</evidence>
<keyword evidence="17" id="KW-1185">Reference proteome</keyword>
<comment type="function">
    <text evidence="1">Tooth-associated epithelia protein that probably plays a role in odontogenesis, the complex process that results in the initiation and generation of the tooth. May be incorporated in the enamel matrix at the end of mineralization process. Involved in the induction of RHOA activity via interaction with ARHGEF and expression of downstream factors such as ROCK. Plays a role in attachment of the junctional epithelium to the tooth surface.</text>
</comment>
<keyword evidence="11" id="KW-0732">Signal</keyword>
<evidence type="ECO:0000256" key="9">
    <source>
        <dbReference type="ARBA" id="ARBA00022525"/>
    </source>
</evidence>
<evidence type="ECO:0000256" key="2">
    <source>
        <dbReference type="ARBA" id="ARBA00004123"/>
    </source>
</evidence>
<dbReference type="GO" id="GO:0005737">
    <property type="term" value="C:cytoplasm"/>
    <property type="evidence" value="ECO:0007669"/>
    <property type="project" value="UniProtKB-SubCell"/>
</dbReference>
<dbReference type="EMBL" id="JBBHLL010000016">
    <property type="protein sequence ID" value="KAK7830870.1"/>
    <property type="molecule type" value="Genomic_DNA"/>
</dbReference>
<sequence length="227" mass="24590">ATSSAPLVSHRLLSASNSHEGAFNPWISPFPGILQQQQQQQQQQQAQVPGGLQFPLTTLESFAGLFPNQIPFSGQFGITQVGQAGPPELSQQQTPQGANLMSYVVPFKVPQDQTQMFGYYPVYMFLPWEQLQQAVTSSPQQTGPQLFEEQDVQGGQQHLAVDAFVGTAPETPGMPTEGGPLYSQREPVGFKHDNAGVFMPSTSPKPSSKNVFTPAIDPTIAPVLPEQ</sequence>
<comment type="subunit">
    <text evidence="6">Interacts (via C-terminus) with ARHGEF5.</text>
</comment>
<feature type="non-terminal residue" evidence="16">
    <location>
        <position position="1"/>
    </location>
</feature>
<evidence type="ECO:0000256" key="12">
    <source>
        <dbReference type="ARBA" id="ARBA00023180"/>
    </source>
</evidence>
<evidence type="ECO:0000313" key="16">
    <source>
        <dbReference type="EMBL" id="KAK7830870.1"/>
    </source>
</evidence>
<evidence type="ECO:0000256" key="6">
    <source>
        <dbReference type="ARBA" id="ARBA00011457"/>
    </source>
</evidence>
<comment type="subcellular location">
    <subcellularLocation>
        <location evidence="3">Cytoplasm</location>
    </subcellularLocation>
    <subcellularLocation>
        <location evidence="2">Nucleus</location>
    </subcellularLocation>
    <subcellularLocation>
        <location evidence="4">Secreted</location>
    </subcellularLocation>
</comment>
<feature type="region of interest" description="Disordered" evidence="15">
    <location>
        <begin position="192"/>
        <end position="227"/>
    </location>
</feature>
<accession>A0AAW0JVF7</accession>
<dbReference type="PANTHER" id="PTHR16237:SF3">
    <property type="entry name" value="ODONTOGENIC AMELOBLAST-ASSOCIATED PROTEIN"/>
    <property type="match status" value="1"/>
</dbReference>
<evidence type="ECO:0000256" key="15">
    <source>
        <dbReference type="SAM" id="MobiDB-lite"/>
    </source>
</evidence>
<dbReference type="GO" id="GO:0005634">
    <property type="term" value="C:nucleus"/>
    <property type="evidence" value="ECO:0007669"/>
    <property type="project" value="UniProtKB-SubCell"/>
</dbReference>
<keyword evidence="10" id="KW-0091">Biomineralization</keyword>